<evidence type="ECO:0000256" key="6">
    <source>
        <dbReference type="SAM" id="MobiDB-lite"/>
    </source>
</evidence>
<dbReference type="InterPro" id="IPR011010">
    <property type="entry name" value="DNA_brk_join_enz"/>
</dbReference>
<gene>
    <name evidence="8" type="ORF">FMM06_15905</name>
</gene>
<evidence type="ECO:0000256" key="4">
    <source>
        <dbReference type="ARBA" id="ARBA00023172"/>
    </source>
</evidence>
<dbReference type="InterPro" id="IPR044068">
    <property type="entry name" value="CB"/>
</dbReference>
<dbReference type="AlphaFoldDB" id="A0A552UAB3"/>
<evidence type="ECO:0000256" key="3">
    <source>
        <dbReference type="ARBA" id="ARBA00023125"/>
    </source>
</evidence>
<dbReference type="InterPro" id="IPR050090">
    <property type="entry name" value="Tyrosine_recombinase_XerCD"/>
</dbReference>
<feature type="region of interest" description="Disordered" evidence="6">
    <location>
        <begin position="119"/>
        <end position="149"/>
    </location>
</feature>
<organism evidence="8 9">
    <name type="scientific">Glacieibacterium frigidum</name>
    <dbReference type="NCBI Taxonomy" id="2593303"/>
    <lineage>
        <taxon>Bacteria</taxon>
        <taxon>Pseudomonadati</taxon>
        <taxon>Pseudomonadota</taxon>
        <taxon>Alphaproteobacteria</taxon>
        <taxon>Sphingomonadales</taxon>
        <taxon>Sphingosinicellaceae</taxon>
        <taxon>Glacieibacterium</taxon>
    </lineage>
</organism>
<dbReference type="SUPFAM" id="SSF56349">
    <property type="entry name" value="DNA breaking-rejoining enzymes"/>
    <property type="match status" value="1"/>
</dbReference>
<dbReference type="GO" id="GO:0003677">
    <property type="term" value="F:DNA binding"/>
    <property type="evidence" value="ECO:0007669"/>
    <property type="project" value="UniProtKB-UniRule"/>
</dbReference>
<keyword evidence="2" id="KW-0229">DNA integration</keyword>
<evidence type="ECO:0000256" key="2">
    <source>
        <dbReference type="ARBA" id="ARBA00022908"/>
    </source>
</evidence>
<dbReference type="EMBL" id="VJWA01000002">
    <property type="protein sequence ID" value="TRW15129.1"/>
    <property type="molecule type" value="Genomic_DNA"/>
</dbReference>
<dbReference type="PANTHER" id="PTHR30349">
    <property type="entry name" value="PHAGE INTEGRASE-RELATED"/>
    <property type="match status" value="1"/>
</dbReference>
<evidence type="ECO:0000313" key="8">
    <source>
        <dbReference type="EMBL" id="TRW15129.1"/>
    </source>
</evidence>
<dbReference type="Proteomes" id="UP000317894">
    <property type="component" value="Unassembled WGS sequence"/>
</dbReference>
<dbReference type="RefSeq" id="WP_144335298.1">
    <property type="nucleotide sequence ID" value="NZ_VJWA01000002.1"/>
</dbReference>
<dbReference type="GO" id="GO:0015074">
    <property type="term" value="P:DNA integration"/>
    <property type="evidence" value="ECO:0007669"/>
    <property type="project" value="UniProtKB-KW"/>
</dbReference>
<dbReference type="Pfam" id="PF20172">
    <property type="entry name" value="DUF6538"/>
    <property type="match status" value="1"/>
</dbReference>
<comment type="caution">
    <text evidence="8">The sequence shown here is derived from an EMBL/GenBank/DDBJ whole genome shotgun (WGS) entry which is preliminary data.</text>
</comment>
<evidence type="ECO:0000259" key="7">
    <source>
        <dbReference type="PROSITE" id="PS51900"/>
    </source>
</evidence>
<feature type="domain" description="Core-binding (CB)" evidence="7">
    <location>
        <begin position="150"/>
        <end position="261"/>
    </location>
</feature>
<dbReference type="GO" id="GO:0006310">
    <property type="term" value="P:DNA recombination"/>
    <property type="evidence" value="ECO:0007669"/>
    <property type="project" value="UniProtKB-KW"/>
</dbReference>
<comment type="similarity">
    <text evidence="1">Belongs to the 'phage' integrase family.</text>
</comment>
<sequence length="487" mass="54529">MIVLRRDGRFSLRKTVPAALRQAYGGLAVVEKKLETANRNVANERAAIIRAMLKSEFAARLRGETSIAEPLREIYEAALLADGLAQLSRHAGAVDPAQARPVDGGAALFDQPLAAQCSTSAKSAGQGRRSSQKDRSDRHGRTAQSCRSDPDFADVAESFMRQWKAKAGRKATNTENQKRATYRLFQGFWANEPIRAIGSTDAARFYDTIRLFDPHWVRPKSSQSMSWDALLVVHGNRERGLSDATMNRHMATLKALWDWAQKRGHCEGSNPFVDFHTRLRAGVNMSPYRAWEHDELNNLLVPPPRRSDLLEITLVGMHSGLRLDEIASLTWGQMRQAEGVTYFEIRDAKTPAGNRQVPVHPALSWLTDRACRDPEARIWPTFNPEGPGKKAGADAGREFSRFKASRGFRARSKAFHSFRKNVTRIMERAGVAENEWAQVLGHERGFTYRVYNPDGITLTRKAEIVALISYPGVELPTINRDRSAISI</sequence>
<name>A0A552UAB3_9SPHN</name>
<evidence type="ECO:0000256" key="5">
    <source>
        <dbReference type="PROSITE-ProRule" id="PRU01248"/>
    </source>
</evidence>
<dbReference type="InterPro" id="IPR013762">
    <property type="entry name" value="Integrase-like_cat_sf"/>
</dbReference>
<feature type="compositionally biased region" description="Basic and acidic residues" evidence="6">
    <location>
        <begin position="131"/>
        <end position="140"/>
    </location>
</feature>
<keyword evidence="3 5" id="KW-0238">DNA-binding</keyword>
<dbReference type="InterPro" id="IPR010998">
    <property type="entry name" value="Integrase_recombinase_N"/>
</dbReference>
<dbReference type="Gene3D" id="1.10.150.130">
    <property type="match status" value="1"/>
</dbReference>
<dbReference type="Gene3D" id="1.10.443.10">
    <property type="entry name" value="Intergrase catalytic core"/>
    <property type="match status" value="1"/>
</dbReference>
<dbReference type="PROSITE" id="PS51900">
    <property type="entry name" value="CB"/>
    <property type="match status" value="1"/>
</dbReference>
<protein>
    <recommendedName>
        <fullName evidence="7">Core-binding (CB) domain-containing protein</fullName>
    </recommendedName>
</protein>
<accession>A0A552UAB3</accession>
<dbReference type="OrthoDB" id="9784724at2"/>
<reference evidence="8 9" key="1">
    <citation type="submission" date="2019-07" db="EMBL/GenBank/DDBJ databases">
        <title>Novel species isolated from glacier.</title>
        <authorList>
            <person name="Liu Q."/>
            <person name="Xin Y.-H."/>
        </authorList>
    </citation>
    <scope>NUCLEOTIDE SEQUENCE [LARGE SCALE GENOMIC DNA]</scope>
    <source>
        <strain evidence="8 9">LB1R16</strain>
    </source>
</reference>
<keyword evidence="9" id="KW-1185">Reference proteome</keyword>
<evidence type="ECO:0000256" key="1">
    <source>
        <dbReference type="ARBA" id="ARBA00008857"/>
    </source>
</evidence>
<dbReference type="InterPro" id="IPR046668">
    <property type="entry name" value="DUF6538"/>
</dbReference>
<dbReference type="PANTHER" id="PTHR30349:SF41">
    <property type="entry name" value="INTEGRASE_RECOMBINASE PROTEIN MJ0367-RELATED"/>
    <property type="match status" value="1"/>
</dbReference>
<evidence type="ECO:0000313" key="9">
    <source>
        <dbReference type="Proteomes" id="UP000317894"/>
    </source>
</evidence>
<keyword evidence="4" id="KW-0233">DNA recombination</keyword>
<proteinExistence type="inferred from homology"/>